<evidence type="ECO:0000259" key="8">
    <source>
        <dbReference type="PROSITE" id="PS51032"/>
    </source>
</evidence>
<organism evidence="9 10">
    <name type="scientific">Brassica campestris</name>
    <name type="common">Field mustard</name>
    <dbReference type="NCBI Taxonomy" id="3711"/>
    <lineage>
        <taxon>Eukaryota</taxon>
        <taxon>Viridiplantae</taxon>
        <taxon>Streptophyta</taxon>
        <taxon>Embryophyta</taxon>
        <taxon>Tracheophyta</taxon>
        <taxon>Spermatophyta</taxon>
        <taxon>Magnoliopsida</taxon>
        <taxon>eudicotyledons</taxon>
        <taxon>Gunneridae</taxon>
        <taxon>Pentapetalae</taxon>
        <taxon>rosids</taxon>
        <taxon>malvids</taxon>
        <taxon>Brassicales</taxon>
        <taxon>Brassicaceae</taxon>
        <taxon>Brassiceae</taxon>
        <taxon>Brassica</taxon>
    </lineage>
</organism>
<dbReference type="Pfam" id="PF00847">
    <property type="entry name" value="AP2"/>
    <property type="match status" value="1"/>
</dbReference>
<sequence>MPPSTPKSPLLEEAHEDGRFKCYRGVRKRSWGKWVSEIRVPRTARRIWLGSYDDPEKAARAYDAALFCIRGEKGVFNFPTSEKPQLPEGSVRPLSKLDIQTIATNYASSVVSVPSTTIPIPATDQVSASPDVAVSTEIMEMADEHYLPVDASVESIFSVEDLQLDNFLMMDIDWIDDLV</sequence>
<comment type="similarity">
    <text evidence="7">Belongs to the AP2/ERF transcription factor family. ERF subfamily.</text>
</comment>
<evidence type="ECO:0000256" key="3">
    <source>
        <dbReference type="ARBA" id="ARBA00023125"/>
    </source>
</evidence>
<reference evidence="9 10" key="1">
    <citation type="submission" date="2018-06" db="EMBL/GenBank/DDBJ databases">
        <title>WGS assembly of Brassica rapa FPsc.</title>
        <authorList>
            <person name="Bowman J."/>
            <person name="Kohchi T."/>
            <person name="Yamato K."/>
            <person name="Jenkins J."/>
            <person name="Shu S."/>
            <person name="Ishizaki K."/>
            <person name="Yamaoka S."/>
            <person name="Nishihama R."/>
            <person name="Nakamura Y."/>
            <person name="Berger F."/>
            <person name="Adam C."/>
            <person name="Aki S."/>
            <person name="Althoff F."/>
            <person name="Araki T."/>
            <person name="Arteaga-Vazquez M."/>
            <person name="Balasubrmanian S."/>
            <person name="Bauer D."/>
            <person name="Boehm C."/>
            <person name="Briginshaw L."/>
            <person name="Caballero-Perez J."/>
            <person name="Catarino B."/>
            <person name="Chen F."/>
            <person name="Chiyoda S."/>
            <person name="Chovatia M."/>
            <person name="Davies K."/>
            <person name="Delmans M."/>
            <person name="Demura T."/>
            <person name="Dierschke T."/>
            <person name="Dolan L."/>
            <person name="Dorantes-Acosta A."/>
            <person name="Eklund D."/>
            <person name="Florent S."/>
            <person name="Flores-Sandoval E."/>
            <person name="Fujiyama A."/>
            <person name="Fukuzawa H."/>
            <person name="Galik B."/>
            <person name="Grimanelli D."/>
            <person name="Grimwood J."/>
            <person name="Grossniklaus U."/>
            <person name="Hamada T."/>
            <person name="Haseloff J."/>
            <person name="Hetherington A."/>
            <person name="Higo A."/>
            <person name="Hirakawa Y."/>
            <person name="Hundley H."/>
            <person name="Ikeda Y."/>
            <person name="Inoue K."/>
            <person name="Inoue S."/>
            <person name="Ishida S."/>
            <person name="Jia Q."/>
            <person name="Kakita M."/>
            <person name="Kanazawa T."/>
            <person name="Kawai Y."/>
            <person name="Kawashima T."/>
            <person name="Kennedy M."/>
            <person name="Kinose K."/>
            <person name="Kinoshita T."/>
            <person name="Kohara Y."/>
            <person name="Koide E."/>
            <person name="Komatsu K."/>
            <person name="Kopischke S."/>
            <person name="Kubo M."/>
            <person name="Kyozuka J."/>
            <person name="Lagercrantz U."/>
            <person name="Lin S."/>
            <person name="Lindquist E."/>
            <person name="Lipzen A."/>
            <person name="Lu C."/>
            <person name="Luna E."/>
            <person name="Martienssen R."/>
            <person name="Minamino N."/>
            <person name="Mizutani M."/>
            <person name="Mizutani M."/>
            <person name="Mochizuki N."/>
            <person name="Monte I."/>
            <person name="Mosher R."/>
            <person name="Nagasaki H."/>
            <person name="Nakagami H."/>
            <person name="Naramoto S."/>
            <person name="Nishitani K."/>
            <person name="Ohtani M."/>
            <person name="Okamoto T."/>
            <person name="Okumura M."/>
            <person name="Phillips J."/>
            <person name="Pollak B."/>
            <person name="Reinders A."/>
            <person name="Roevekamp M."/>
            <person name="Sano R."/>
            <person name="Sawa S."/>
            <person name="Schmid M."/>
            <person name="Shirakawa M."/>
            <person name="Solano R."/>
            <person name="Spunde A."/>
            <person name="Suetsugu N."/>
            <person name="Sugano S."/>
            <person name="Sugiyama A."/>
            <person name="Sun R."/>
            <person name="Suzuki Y."/>
            <person name="Takenaka M."/>
            <person name="Takezawa D."/>
            <person name="Tomogane H."/>
            <person name="Tsuzuki M."/>
            <person name="Ueda T."/>
            <person name="Umeda M."/>
            <person name="Ward J."/>
            <person name="Watanabe Y."/>
            <person name="Yazaki K."/>
            <person name="Yokoyama R."/>
            <person name="Yoshitake Y."/>
            <person name="Yotsui I."/>
            <person name="Zachgo S."/>
            <person name="Schmutz J."/>
        </authorList>
    </citation>
    <scope>NUCLEOTIDE SEQUENCE [LARGE SCALE GENOMIC DNA]</scope>
    <source>
        <strain evidence="10">cv. B-3</strain>
    </source>
</reference>
<dbReference type="GO" id="GO:0005634">
    <property type="term" value="C:nucleus"/>
    <property type="evidence" value="ECO:0007669"/>
    <property type="project" value="UniProtKB-SubCell"/>
</dbReference>
<dbReference type="InterPro" id="IPR016177">
    <property type="entry name" value="DNA-bd_dom_sf"/>
</dbReference>
<dbReference type="InterPro" id="IPR051032">
    <property type="entry name" value="AP2/ERF_TF_ERF_subfamily"/>
</dbReference>
<gene>
    <name evidence="9" type="ORF">BRARA_A00653</name>
</gene>
<evidence type="ECO:0000313" key="9">
    <source>
        <dbReference type="EMBL" id="RID77772.1"/>
    </source>
</evidence>
<protein>
    <recommendedName>
        <fullName evidence="8">AP2/ERF domain-containing protein</fullName>
    </recommendedName>
</protein>
<keyword evidence="4" id="KW-0010">Activator</keyword>
<feature type="domain" description="AP2/ERF" evidence="8">
    <location>
        <begin position="22"/>
        <end position="79"/>
    </location>
</feature>
<evidence type="ECO:0000313" key="10">
    <source>
        <dbReference type="Proteomes" id="UP000264353"/>
    </source>
</evidence>
<dbReference type="SMART" id="SM00380">
    <property type="entry name" value="AP2"/>
    <property type="match status" value="1"/>
</dbReference>
<keyword evidence="5" id="KW-0804">Transcription</keyword>
<name>A0A398AJ35_BRACM</name>
<proteinExistence type="inferred from homology"/>
<dbReference type="InterPro" id="IPR036955">
    <property type="entry name" value="AP2/ERF_dom_sf"/>
</dbReference>
<dbReference type="Gene3D" id="3.30.730.10">
    <property type="entry name" value="AP2/ERF domain"/>
    <property type="match status" value="1"/>
</dbReference>
<evidence type="ECO:0000256" key="1">
    <source>
        <dbReference type="ARBA" id="ARBA00004123"/>
    </source>
</evidence>
<dbReference type="PANTHER" id="PTHR31985">
    <property type="entry name" value="ETHYLENE-RESPONSIVE TRANSCRIPTION FACTOR ERF042-RELATED"/>
    <property type="match status" value="1"/>
</dbReference>
<evidence type="ECO:0000256" key="2">
    <source>
        <dbReference type="ARBA" id="ARBA00023015"/>
    </source>
</evidence>
<dbReference type="SUPFAM" id="SSF54171">
    <property type="entry name" value="DNA-binding domain"/>
    <property type="match status" value="1"/>
</dbReference>
<keyword evidence="3" id="KW-0238">DNA-binding</keyword>
<evidence type="ECO:0000256" key="6">
    <source>
        <dbReference type="ARBA" id="ARBA00023242"/>
    </source>
</evidence>
<dbReference type="Proteomes" id="UP000264353">
    <property type="component" value="Chromosome A1"/>
</dbReference>
<evidence type="ECO:0000256" key="7">
    <source>
        <dbReference type="ARBA" id="ARBA00024343"/>
    </source>
</evidence>
<keyword evidence="6" id="KW-0539">Nucleus</keyword>
<accession>A0A398AJ35</accession>
<dbReference type="AlphaFoldDB" id="A0A398AJ35"/>
<dbReference type="PANTHER" id="PTHR31985:SF290">
    <property type="entry name" value="ETHYLENE-RESPONSIVE TRANSCRIPTION FACTOR ERF015"/>
    <property type="match status" value="1"/>
</dbReference>
<dbReference type="GO" id="GO:0003700">
    <property type="term" value="F:DNA-binding transcription factor activity"/>
    <property type="evidence" value="ECO:0007669"/>
    <property type="project" value="InterPro"/>
</dbReference>
<dbReference type="InterPro" id="IPR001471">
    <property type="entry name" value="AP2/ERF_dom"/>
</dbReference>
<evidence type="ECO:0000256" key="5">
    <source>
        <dbReference type="ARBA" id="ARBA00023163"/>
    </source>
</evidence>
<evidence type="ECO:0000256" key="4">
    <source>
        <dbReference type="ARBA" id="ARBA00023159"/>
    </source>
</evidence>
<dbReference type="FunFam" id="3.30.730.10:FF:000001">
    <property type="entry name" value="Ethylene-responsive transcription factor 2"/>
    <property type="match status" value="1"/>
</dbReference>
<dbReference type="EMBL" id="CM010628">
    <property type="protein sequence ID" value="RID77772.1"/>
    <property type="molecule type" value="Genomic_DNA"/>
</dbReference>
<dbReference type="PRINTS" id="PR00367">
    <property type="entry name" value="ETHRSPELEMNT"/>
</dbReference>
<comment type="subcellular location">
    <subcellularLocation>
        <location evidence="1">Nucleus</location>
    </subcellularLocation>
</comment>
<dbReference type="CDD" id="cd00018">
    <property type="entry name" value="AP2"/>
    <property type="match status" value="1"/>
</dbReference>
<dbReference type="PROSITE" id="PS51032">
    <property type="entry name" value="AP2_ERF"/>
    <property type="match status" value="1"/>
</dbReference>
<dbReference type="GO" id="GO:0003677">
    <property type="term" value="F:DNA binding"/>
    <property type="evidence" value="ECO:0007669"/>
    <property type="project" value="UniProtKB-KW"/>
</dbReference>
<keyword evidence="2" id="KW-0805">Transcription regulation</keyword>